<organism evidence="1 2">
    <name type="scientific">Synaphobranchus kaupii</name>
    <name type="common">Kaup's arrowtooth eel</name>
    <dbReference type="NCBI Taxonomy" id="118154"/>
    <lineage>
        <taxon>Eukaryota</taxon>
        <taxon>Metazoa</taxon>
        <taxon>Chordata</taxon>
        <taxon>Craniata</taxon>
        <taxon>Vertebrata</taxon>
        <taxon>Euteleostomi</taxon>
        <taxon>Actinopterygii</taxon>
        <taxon>Neopterygii</taxon>
        <taxon>Teleostei</taxon>
        <taxon>Anguilliformes</taxon>
        <taxon>Synaphobranchidae</taxon>
        <taxon>Synaphobranchus</taxon>
    </lineage>
</organism>
<accession>A0A9Q1IFB0</accession>
<dbReference type="GO" id="GO:1904158">
    <property type="term" value="P:axonemal central apparatus assembly"/>
    <property type="evidence" value="ECO:0007669"/>
    <property type="project" value="TreeGrafter"/>
</dbReference>
<dbReference type="GO" id="GO:0003341">
    <property type="term" value="P:cilium movement"/>
    <property type="evidence" value="ECO:0007669"/>
    <property type="project" value="TreeGrafter"/>
</dbReference>
<sequence>MHFRSMKAANLKKALSLEISDVDGILGLVQTENIQILAEAYDVALDISFPKGADGGLDFGTIKVSDEAKLSVNLKNKGKYEIAFKFIVMSTDPSLADLSSLFTITPQKGFLNPNERPTAVQFLFRHNKEVSVSEQQILYCQVIEPNIAEGGETIACIPIKVSVQSLFAKYSILPLNRHQLWPPGLWQPQGANFHHREQRSL</sequence>
<dbReference type="InterPro" id="IPR033305">
    <property type="entry name" value="Hydin-like"/>
</dbReference>
<dbReference type="AlphaFoldDB" id="A0A9Q1IFB0"/>
<dbReference type="OrthoDB" id="442692at2759"/>
<protein>
    <submittedName>
        <fullName evidence="1">Uncharacterized protein</fullName>
    </submittedName>
</protein>
<dbReference type="GO" id="GO:0005930">
    <property type="term" value="C:axoneme"/>
    <property type="evidence" value="ECO:0007669"/>
    <property type="project" value="TreeGrafter"/>
</dbReference>
<comment type="caution">
    <text evidence="1">The sequence shown here is derived from an EMBL/GenBank/DDBJ whole genome shotgun (WGS) entry which is preliminary data.</text>
</comment>
<dbReference type="PANTHER" id="PTHR23053">
    <property type="entry name" value="DLEC1 DELETED IN LUNG AND ESOPHAGEAL CANCER 1"/>
    <property type="match status" value="1"/>
</dbReference>
<evidence type="ECO:0000313" key="1">
    <source>
        <dbReference type="EMBL" id="KAJ8339703.1"/>
    </source>
</evidence>
<name>A0A9Q1IFB0_SYNKA</name>
<dbReference type="Gene3D" id="2.60.40.10">
    <property type="entry name" value="Immunoglobulins"/>
    <property type="match status" value="1"/>
</dbReference>
<dbReference type="EMBL" id="JAINUF010000016">
    <property type="protein sequence ID" value="KAJ8339703.1"/>
    <property type="molecule type" value="Genomic_DNA"/>
</dbReference>
<dbReference type="InterPro" id="IPR013783">
    <property type="entry name" value="Ig-like_fold"/>
</dbReference>
<gene>
    <name evidence="1" type="ORF">SKAU_G00343360</name>
</gene>
<reference evidence="1" key="1">
    <citation type="journal article" date="2023" name="Science">
        <title>Genome structures resolve the early diversification of teleost fishes.</title>
        <authorList>
            <person name="Parey E."/>
            <person name="Louis A."/>
            <person name="Montfort J."/>
            <person name="Bouchez O."/>
            <person name="Roques C."/>
            <person name="Iampietro C."/>
            <person name="Lluch J."/>
            <person name="Castinel A."/>
            <person name="Donnadieu C."/>
            <person name="Desvignes T."/>
            <person name="Floi Bucao C."/>
            <person name="Jouanno E."/>
            <person name="Wen M."/>
            <person name="Mejri S."/>
            <person name="Dirks R."/>
            <person name="Jansen H."/>
            <person name="Henkel C."/>
            <person name="Chen W.J."/>
            <person name="Zahm M."/>
            <person name="Cabau C."/>
            <person name="Klopp C."/>
            <person name="Thompson A.W."/>
            <person name="Robinson-Rechavi M."/>
            <person name="Braasch I."/>
            <person name="Lecointre G."/>
            <person name="Bobe J."/>
            <person name="Postlethwait J.H."/>
            <person name="Berthelot C."/>
            <person name="Roest Crollius H."/>
            <person name="Guiguen Y."/>
        </authorList>
    </citation>
    <scope>NUCLEOTIDE SEQUENCE</scope>
    <source>
        <strain evidence="1">WJC10195</strain>
    </source>
</reference>
<evidence type="ECO:0000313" key="2">
    <source>
        <dbReference type="Proteomes" id="UP001152622"/>
    </source>
</evidence>
<dbReference type="Proteomes" id="UP001152622">
    <property type="component" value="Chromosome 16"/>
</dbReference>
<dbReference type="PANTHER" id="PTHR23053:SF0">
    <property type="entry name" value="HYDROCEPHALUS-INDUCING PROTEIN HOMOLOG"/>
    <property type="match status" value="1"/>
</dbReference>
<proteinExistence type="predicted"/>
<keyword evidence="2" id="KW-1185">Reference proteome</keyword>